<feature type="transmembrane region" description="Helical" evidence="1">
    <location>
        <begin position="97"/>
        <end position="116"/>
    </location>
</feature>
<feature type="transmembrane region" description="Helical" evidence="1">
    <location>
        <begin position="254"/>
        <end position="278"/>
    </location>
</feature>
<feature type="transmembrane region" description="Helical" evidence="1">
    <location>
        <begin position="822"/>
        <end position="840"/>
    </location>
</feature>
<dbReference type="Pfam" id="PF09586">
    <property type="entry name" value="YfhO"/>
    <property type="match status" value="1"/>
</dbReference>
<evidence type="ECO:0000313" key="2">
    <source>
        <dbReference type="EMBL" id="MEQ2471550.1"/>
    </source>
</evidence>
<feature type="transmembrane region" description="Helical" evidence="1">
    <location>
        <begin position="402"/>
        <end position="420"/>
    </location>
</feature>
<feature type="transmembrane region" description="Helical" evidence="1">
    <location>
        <begin position="211"/>
        <end position="234"/>
    </location>
</feature>
<evidence type="ECO:0000256" key="1">
    <source>
        <dbReference type="SAM" id="Phobius"/>
    </source>
</evidence>
<keyword evidence="1" id="KW-0812">Transmembrane</keyword>
<protein>
    <submittedName>
        <fullName evidence="2">YfhO family protein</fullName>
    </submittedName>
</protein>
<feature type="transmembrane region" description="Helical" evidence="1">
    <location>
        <begin position="285"/>
        <end position="307"/>
    </location>
</feature>
<organism evidence="2 3">
    <name type="scientific">Laedolimicola intestinihominis</name>
    <dbReference type="NCBI Taxonomy" id="3133166"/>
    <lineage>
        <taxon>Bacteria</taxon>
        <taxon>Bacillati</taxon>
        <taxon>Bacillota</taxon>
        <taxon>Clostridia</taxon>
        <taxon>Lachnospirales</taxon>
        <taxon>Lachnospiraceae</taxon>
        <taxon>Laedolimicola</taxon>
    </lineage>
</organism>
<reference evidence="2 3" key="1">
    <citation type="submission" date="2024-03" db="EMBL/GenBank/DDBJ databases">
        <title>Human intestinal bacterial collection.</title>
        <authorList>
            <person name="Pauvert C."/>
            <person name="Hitch T.C.A."/>
            <person name="Clavel T."/>
        </authorList>
    </citation>
    <scope>NUCLEOTIDE SEQUENCE [LARGE SCALE GENOMIC DNA]</scope>
    <source>
        <strain evidence="2 3">CLA-AA-H132</strain>
    </source>
</reference>
<dbReference type="Proteomes" id="UP001438008">
    <property type="component" value="Unassembled WGS sequence"/>
</dbReference>
<gene>
    <name evidence="2" type="ORF">WMO29_03460</name>
</gene>
<dbReference type="PANTHER" id="PTHR38454">
    <property type="entry name" value="INTEGRAL MEMBRANE PROTEIN-RELATED"/>
    <property type="match status" value="1"/>
</dbReference>
<sequence length="850" mass="95890">MTRKWIYPVLLTGLFALLIRLSLPAGCVYGSTTDWLSQHTALAETIRTAMLEQKTLLPTYLSLGGGSNGFQFSYYGYLRPDILLGCLLPAVSMYKIVIAYALGGYLLSVLLFYLLLRRHNLSGFDSFMGSVLFLTASCFFHTHRQLMFVNYMPFLLLALLAVKKSPRRMPALLPLWMLLICLHSFYYAPACFVVIGWYWAWLSGKYFFRPWFVSCALGGFMAFALLLPTGLSILEHRRASTSGDAGLATFFEDFQSLLYSSYGLGVTLIVLYLVILGVAIRKYRAISLTFLLLFLWGGISYLLNATLYARAKILMPFLPLLLLHCALILSDLKNGRERWQLWPFPLLFAVIFRYLHKSYWTLVLTDFIFLLAVVLLAMAVSEERAEASEGVTSMPGSRLRYLLSRFAFLCLLIIPCLFFLRSASKEEFVTQADMDAALDKPALALYTDSLYRYDSLVHPLVNGNREASSVRSKSSMYSSVYSNEYSQVYYDYLKTPVQINNRLAILTANNPFLLNFMGVRYLETSPSHVPAGYRVLWEDGKTAVSENTSVLPTAYLTTDTMTDTLFNRIKGWEQAEALTRTTVIPESEADASTISGKVSTKNADGWHTEIRYYQPLWSSKEIPATVQLTTTGDIKNRSYDLKVSRDSTVTLTFKQPIQKQLLLLKFDVVNHTGKAVTITINGVKNKLSAPSAAYPNGNEAFQYQFLASAEKELTKLKIKLPKGHYTLRNIRFGLLDASVFQEKSWNSVESLDTEKNEILACRASTDEDTWFVTSIPMQKGMTLFVDGEKTDLVTVNTAFAGARLTAGEHEIRLCFDPPGMKAGIWISMLAGIVWLSLLIFQHFHANKERH</sequence>
<evidence type="ECO:0000313" key="3">
    <source>
        <dbReference type="Proteomes" id="UP001438008"/>
    </source>
</evidence>
<feature type="transmembrane region" description="Helical" evidence="1">
    <location>
        <begin position="122"/>
        <end position="140"/>
    </location>
</feature>
<comment type="caution">
    <text evidence="2">The sequence shown here is derived from an EMBL/GenBank/DDBJ whole genome shotgun (WGS) entry which is preliminary data.</text>
</comment>
<dbReference type="EMBL" id="JBBMFE010000002">
    <property type="protein sequence ID" value="MEQ2471550.1"/>
    <property type="molecule type" value="Genomic_DNA"/>
</dbReference>
<feature type="transmembrane region" description="Helical" evidence="1">
    <location>
        <begin position="362"/>
        <end position="381"/>
    </location>
</feature>
<keyword evidence="1" id="KW-1133">Transmembrane helix</keyword>
<accession>A0ABV1FDT3</accession>
<name>A0ABV1FDT3_9FIRM</name>
<keyword evidence="1" id="KW-0472">Membrane</keyword>
<dbReference type="RefSeq" id="WP_349163778.1">
    <property type="nucleotide sequence ID" value="NZ_JBBMFE010000002.1"/>
</dbReference>
<dbReference type="PANTHER" id="PTHR38454:SF1">
    <property type="entry name" value="INTEGRAL MEMBRANE PROTEIN"/>
    <property type="match status" value="1"/>
</dbReference>
<dbReference type="InterPro" id="IPR018580">
    <property type="entry name" value="Uncharacterised_YfhO"/>
</dbReference>
<feature type="transmembrane region" description="Helical" evidence="1">
    <location>
        <begin position="175"/>
        <end position="199"/>
    </location>
</feature>
<keyword evidence="3" id="KW-1185">Reference proteome</keyword>
<proteinExistence type="predicted"/>